<dbReference type="OrthoDB" id="9806880at2"/>
<keyword evidence="4" id="KW-0443">Lipid metabolism</keyword>
<keyword evidence="6" id="KW-1133">Transmembrane helix</keyword>
<dbReference type="Pfam" id="PF01553">
    <property type="entry name" value="Acyltransferase"/>
    <property type="match status" value="1"/>
</dbReference>
<keyword evidence="3 8" id="KW-0808">Transferase</keyword>
<protein>
    <submittedName>
        <fullName evidence="8">1-acyl-sn-glycerol-3-phosphate acyltransferase</fullName>
    </submittedName>
</protein>
<sequence length="267" mass="29844">MISSVTLHTTQPTTHQTNAITRYFRVARIVCHTCVGLVLAFVLFPFTGNQIKARLIQWWCTGLLAAFNIQVKKTGLLPSKNTALSNTMFVANHVSWSDIHALNSVIPLRFIAKSEIKNWPIFGYLVSKANTLFIDRTKRQDAKRTIDTAYSSLQSGDNLCLFPEGTTTDGTEMKPFKSSLIQAAILAKSPIWPVALHYPNADSSINTKIAYAGETTLVESMRNMLLQKNPIIVLHFLAPITPAEYAAMDRRTLTLHIEGLIRKQLML</sequence>
<dbReference type="EMBL" id="PQVH01000001">
    <property type="protein sequence ID" value="TFW73474.1"/>
    <property type="molecule type" value="Genomic_DNA"/>
</dbReference>
<dbReference type="Proteomes" id="UP000297706">
    <property type="component" value="Unassembled WGS sequence"/>
</dbReference>
<dbReference type="SMART" id="SM00563">
    <property type="entry name" value="PlsC"/>
    <property type="match status" value="1"/>
</dbReference>
<name>A0A4Y9VUQ4_9PROT</name>
<comment type="caution">
    <text evidence="8">The sequence shown here is derived from an EMBL/GenBank/DDBJ whole genome shotgun (WGS) entry which is preliminary data.</text>
</comment>
<keyword evidence="6" id="KW-0812">Transmembrane</keyword>
<gene>
    <name evidence="8" type="ORF">C3Y98_00825</name>
</gene>
<keyword evidence="5 8" id="KW-0012">Acyltransferase</keyword>
<organism evidence="8 9">
    <name type="scientific">Methylotenera oryzisoli</name>
    <dbReference type="NCBI Taxonomy" id="2080758"/>
    <lineage>
        <taxon>Bacteria</taxon>
        <taxon>Pseudomonadati</taxon>
        <taxon>Pseudomonadota</taxon>
        <taxon>Betaproteobacteria</taxon>
        <taxon>Nitrosomonadales</taxon>
        <taxon>Methylophilaceae</taxon>
        <taxon>Methylotenera</taxon>
    </lineage>
</organism>
<dbReference type="GO" id="GO:0006654">
    <property type="term" value="P:phosphatidic acid biosynthetic process"/>
    <property type="evidence" value="ECO:0007669"/>
    <property type="project" value="TreeGrafter"/>
</dbReference>
<evidence type="ECO:0000256" key="2">
    <source>
        <dbReference type="ARBA" id="ARBA00022516"/>
    </source>
</evidence>
<dbReference type="PANTHER" id="PTHR10434">
    <property type="entry name" value="1-ACYL-SN-GLYCEROL-3-PHOSPHATE ACYLTRANSFERASE"/>
    <property type="match status" value="1"/>
</dbReference>
<keyword evidence="6" id="KW-0472">Membrane</keyword>
<dbReference type="CDD" id="cd07989">
    <property type="entry name" value="LPLAT_AGPAT-like"/>
    <property type="match status" value="1"/>
</dbReference>
<keyword evidence="9" id="KW-1185">Reference proteome</keyword>
<evidence type="ECO:0000313" key="8">
    <source>
        <dbReference type="EMBL" id="TFW73474.1"/>
    </source>
</evidence>
<dbReference type="AlphaFoldDB" id="A0A4Y9VUQ4"/>
<dbReference type="InterPro" id="IPR002123">
    <property type="entry name" value="Plipid/glycerol_acylTrfase"/>
</dbReference>
<proteinExistence type="predicted"/>
<evidence type="ECO:0000256" key="5">
    <source>
        <dbReference type="ARBA" id="ARBA00023315"/>
    </source>
</evidence>
<dbReference type="SUPFAM" id="SSF69593">
    <property type="entry name" value="Glycerol-3-phosphate (1)-acyltransferase"/>
    <property type="match status" value="1"/>
</dbReference>
<keyword evidence="2" id="KW-0444">Lipid biosynthesis</keyword>
<evidence type="ECO:0000313" key="9">
    <source>
        <dbReference type="Proteomes" id="UP000297706"/>
    </source>
</evidence>
<comment type="pathway">
    <text evidence="1">Lipid metabolism.</text>
</comment>
<feature type="domain" description="Phospholipid/glycerol acyltransferase" evidence="7">
    <location>
        <begin position="87"/>
        <end position="199"/>
    </location>
</feature>
<evidence type="ECO:0000256" key="4">
    <source>
        <dbReference type="ARBA" id="ARBA00023098"/>
    </source>
</evidence>
<reference evidence="8 9" key="1">
    <citation type="submission" date="2018-02" db="EMBL/GenBank/DDBJ databases">
        <title>A novel lanthanide dependent methylotroph, Methylotenera sp. La3113.</title>
        <authorList>
            <person name="Lv H."/>
            <person name="Tani A."/>
        </authorList>
    </citation>
    <scope>NUCLEOTIDE SEQUENCE [LARGE SCALE GENOMIC DNA]</scope>
    <source>
        <strain evidence="8 9">La3113</strain>
    </source>
</reference>
<evidence type="ECO:0000259" key="7">
    <source>
        <dbReference type="SMART" id="SM00563"/>
    </source>
</evidence>
<evidence type="ECO:0000256" key="1">
    <source>
        <dbReference type="ARBA" id="ARBA00005189"/>
    </source>
</evidence>
<accession>A0A4Y9VUQ4</accession>
<evidence type="ECO:0000256" key="3">
    <source>
        <dbReference type="ARBA" id="ARBA00022679"/>
    </source>
</evidence>
<feature type="transmembrane region" description="Helical" evidence="6">
    <location>
        <begin position="26"/>
        <end position="46"/>
    </location>
</feature>
<dbReference type="PANTHER" id="PTHR10434:SF64">
    <property type="entry name" value="1-ACYL-SN-GLYCEROL-3-PHOSPHATE ACYLTRANSFERASE-RELATED"/>
    <property type="match status" value="1"/>
</dbReference>
<dbReference type="GO" id="GO:0003841">
    <property type="term" value="F:1-acylglycerol-3-phosphate O-acyltransferase activity"/>
    <property type="evidence" value="ECO:0007669"/>
    <property type="project" value="TreeGrafter"/>
</dbReference>
<evidence type="ECO:0000256" key="6">
    <source>
        <dbReference type="SAM" id="Phobius"/>
    </source>
</evidence>